<keyword evidence="1" id="KW-0732">Signal</keyword>
<dbReference type="InterPro" id="IPR030392">
    <property type="entry name" value="S74_ICA"/>
</dbReference>
<reference evidence="3 4" key="1">
    <citation type="submission" date="2023-11" db="EMBL/GenBank/DDBJ databases">
        <title>A Novel Polar Bacteriovorax (B. antarcticus) Isolated from the Biocrust in Antarctica.</title>
        <authorList>
            <person name="Mun W."/>
            <person name="Choi S.Y."/>
            <person name="Mitchell R.J."/>
        </authorList>
    </citation>
    <scope>NUCLEOTIDE SEQUENCE [LARGE SCALE GENOMIC DNA]</scope>
    <source>
        <strain evidence="3 4">PP10</strain>
    </source>
</reference>
<evidence type="ECO:0000313" key="4">
    <source>
        <dbReference type="Proteomes" id="UP001302274"/>
    </source>
</evidence>
<dbReference type="PROSITE" id="PS51688">
    <property type="entry name" value="ICA"/>
    <property type="match status" value="1"/>
</dbReference>
<accession>A0ABU5VS91</accession>
<feature type="domain" description="Peptidase S74" evidence="2">
    <location>
        <begin position="1576"/>
        <end position="1669"/>
    </location>
</feature>
<dbReference type="InterPro" id="IPR036388">
    <property type="entry name" value="WH-like_DNA-bd_sf"/>
</dbReference>
<keyword evidence="4" id="KW-1185">Reference proteome</keyword>
<dbReference type="PROSITE" id="PS51257">
    <property type="entry name" value="PROKAR_LIPOPROTEIN"/>
    <property type="match status" value="1"/>
</dbReference>
<comment type="caution">
    <text evidence="3">The sequence shown here is derived from an EMBL/GenBank/DDBJ whole genome shotgun (WGS) entry which is preliminary data.</text>
</comment>
<feature type="signal peptide" evidence="1">
    <location>
        <begin position="1"/>
        <end position="24"/>
    </location>
</feature>
<feature type="chain" id="PRO_5046512052" evidence="1">
    <location>
        <begin position="25"/>
        <end position="1701"/>
    </location>
</feature>
<organism evidence="3 4">
    <name type="scientific">Bacteriovorax antarcticus</name>
    <dbReference type="NCBI Taxonomy" id="3088717"/>
    <lineage>
        <taxon>Bacteria</taxon>
        <taxon>Pseudomonadati</taxon>
        <taxon>Bdellovibrionota</taxon>
        <taxon>Bacteriovoracia</taxon>
        <taxon>Bacteriovoracales</taxon>
        <taxon>Bacteriovoracaceae</taxon>
        <taxon>Bacteriovorax</taxon>
    </lineage>
</organism>
<dbReference type="Pfam" id="PF13884">
    <property type="entry name" value="Peptidase_S74"/>
    <property type="match status" value="1"/>
</dbReference>
<name>A0ABU5VS91_9BACT</name>
<sequence length="1701" mass="173183">MVKCKKFKILKGLFSTLLVVSMLAGCIADKSTLSVSMKKKENLKSASVSSVQIINNQLVITGQGLADITQVKVDGNSLSEDFTIESKSSTQIIANSIKAFSFDVSKVFGLILSDANASATFPIDFSICNATLNGKGFNCAIAAIDKDVLSYDAVSGTWKPRAATGINYLGAFNASTNPPAPTPVPFPSSGSYYIVSADGMIGTTSFVTGDWLISNGTAWQKIGNSTLVTSVFSRTGHIVAQEGDYDLDQLTDVDLSVAPVNGKVLKFNGTHWVAADDLSGGGAGSVVTATIADGAVTDAKIAGVAASKITGTINSTQILDGTIVNADINAAAAIDYSKLNIPAAAIPYAKLNIASGDIPYAKLNIANGDIPAAKISGLPAVTTVLATTITDADTTHAPDGNSVYDALALKLNTSGGALTSAGTISNVPDPIGPLDVSNRQYVDTKLDKIAGGTVTGSLSLNTDLKLKGTTNYVTLKADAATAAYTLTLPPSAGTNGYVLSTNGSGVLSWVSASVSGSTLTGDIGGTIGANTIGAGKVTLTHLSATGTKDNTTYLRGDNTWATLKSDILGTSLTSLSLATGTAITSSDSILVAMGKLQKQITDLPAGGAAVLATTITDADTTHAPDGNAVHDALVLKLNTAGGSLTGGGTISNVPDPINGDDVSNKTYADTKVAKIGGTMTGDLNLDTQLKLKGTTNYVTLKATAATAAYTLTLPPTAGTNGYVLSTDGSGVLSWISAGGPATGSLTTDQQAAVTIDPFGTTAGNTGEVRFKELAAGGTDYVALKAPNAVASNIVFVLPSVVGASGDVLTTNGANPAVLSWTTPTSGTGTTMTGDIGGTVGANTIGSGKVTLTHLSATGTKDNTTYLRGDNTWAALKADVLGTPLTSLSLATGTAVTASDSILVAMGKLQKQITDLPAGGASLATTITDADTTHAPDGNAVYDALALKLNTSGGALTSAGTISNVPDPVLPLDVSNRQYVDTKLDKTAGGTVTGSLSLDTDVKLKGTTNYVTLKADAATAAYTLTLPPSAGTNGYVLSTNGSGVLSWVSSSATGTTLTGDIGGTVGANTIGAGKVTLAHLSATGTKDNTTYLRGDNTWASLEGGVLATPLTSLSLATGTAITATDSVLSGMGKLQKQITNLPAAPTGTADATTYYAGDATWKNFDTKVRGAVLTGLSTTGITNATSAIAATDSTLVAFNKLLFTQGDYISKSANQTIYGSLKVNSLTGFIEVPDPIGIMDAANKQYVDSKVGIWAVGGVGYTTTANTTSTALGIGTTTPVSTISFGGTVDRSIAVERNTTASTIGKNLSLSAGGATAGGSNKKGGDVIISAGKSTGNGESAIIFQTSGNNNSGSTDRAVVDRVTIDGWGDVGIGTMDPYGTLNIYQTNRESTVLLETDSTSSTALYPGFNNDNYMGNPTTGNGGYPMVNLTNYRGNYNTSAAAMKSGETLGSIAFRGSYTSSNYNTYVGASMYAVTSQLFASGAAGTSLKFTTVPNGSTTVTDRMTIYHDGNVGIGVAAPTYKLDVAGTFNTSGNITTAGTIAATGTINSSTIIESATGFNIAGVSICTSSGCTATSDVRLKENIKPLMSSYEKIQQLNGVSYDWKDKKRFSDKHQIGLIAQDLEKVYPEVVLTDKASGLKSVAYDHLIAPLIEAFKELVSRFNQTDRKIASVMAENSELKKENAAIKAYLCEKDPKAKICK</sequence>
<dbReference type="Proteomes" id="UP001302274">
    <property type="component" value="Unassembled WGS sequence"/>
</dbReference>
<gene>
    <name evidence="3" type="ORF">SHI21_06950</name>
</gene>
<evidence type="ECO:0000313" key="3">
    <source>
        <dbReference type="EMBL" id="MEA9355930.1"/>
    </source>
</evidence>
<protein>
    <submittedName>
        <fullName evidence="3">Tail fiber domain-containing protein</fullName>
    </submittedName>
</protein>
<dbReference type="RefSeq" id="WP_323575573.1">
    <property type="nucleotide sequence ID" value="NZ_JAYGJQ010000001.1"/>
</dbReference>
<evidence type="ECO:0000259" key="2">
    <source>
        <dbReference type="PROSITE" id="PS51688"/>
    </source>
</evidence>
<evidence type="ECO:0000256" key="1">
    <source>
        <dbReference type="SAM" id="SignalP"/>
    </source>
</evidence>
<proteinExistence type="predicted"/>
<dbReference type="Gene3D" id="1.10.10.10">
    <property type="entry name" value="Winged helix-like DNA-binding domain superfamily/Winged helix DNA-binding domain"/>
    <property type="match status" value="1"/>
</dbReference>
<dbReference type="EMBL" id="JAYGJQ010000001">
    <property type="protein sequence ID" value="MEA9355930.1"/>
    <property type="molecule type" value="Genomic_DNA"/>
</dbReference>